<dbReference type="Proteomes" id="UP001479436">
    <property type="component" value="Unassembled WGS sequence"/>
</dbReference>
<evidence type="ECO:0000313" key="1">
    <source>
        <dbReference type="EMBL" id="KAK9701000.1"/>
    </source>
</evidence>
<organism evidence="1 2">
    <name type="scientific">Basidiobolus ranarum</name>
    <dbReference type="NCBI Taxonomy" id="34480"/>
    <lineage>
        <taxon>Eukaryota</taxon>
        <taxon>Fungi</taxon>
        <taxon>Fungi incertae sedis</taxon>
        <taxon>Zoopagomycota</taxon>
        <taxon>Entomophthoromycotina</taxon>
        <taxon>Basidiobolomycetes</taxon>
        <taxon>Basidiobolales</taxon>
        <taxon>Basidiobolaceae</taxon>
        <taxon>Basidiobolus</taxon>
    </lineage>
</organism>
<proteinExistence type="predicted"/>
<keyword evidence="2" id="KW-1185">Reference proteome</keyword>
<gene>
    <name evidence="1" type="ORF">K7432_011941</name>
</gene>
<evidence type="ECO:0000313" key="2">
    <source>
        <dbReference type="Proteomes" id="UP001479436"/>
    </source>
</evidence>
<protein>
    <submittedName>
        <fullName evidence="1">Uncharacterized protein</fullName>
    </submittedName>
</protein>
<reference evidence="1 2" key="1">
    <citation type="submission" date="2023-04" db="EMBL/GenBank/DDBJ databases">
        <title>Genome of Basidiobolus ranarum AG-B5.</title>
        <authorList>
            <person name="Stajich J.E."/>
            <person name="Carter-House D."/>
            <person name="Gryganskyi A."/>
        </authorList>
    </citation>
    <scope>NUCLEOTIDE SEQUENCE [LARGE SCALE GENOMIC DNA]</scope>
    <source>
        <strain evidence="1 2">AG-B5</strain>
    </source>
</reference>
<comment type="caution">
    <text evidence="1">The sequence shown here is derived from an EMBL/GenBank/DDBJ whole genome shotgun (WGS) entry which is preliminary data.</text>
</comment>
<dbReference type="EMBL" id="JASJQH010007856">
    <property type="protein sequence ID" value="KAK9701000.1"/>
    <property type="molecule type" value="Genomic_DNA"/>
</dbReference>
<accession>A0ABR2VT20</accession>
<name>A0ABR2VT20_9FUNG</name>
<sequence length="89" mass="10039">MAQIQGVYAVHDIGRTGDTYHTLHSIVLPNRHQRIHNQCICAEDAFESGQTDELDYPDLTNKREQRGIKRFDAGSPLIISISIPSHPED</sequence>